<dbReference type="PROSITE" id="PS00022">
    <property type="entry name" value="EGF_1"/>
    <property type="match status" value="5"/>
</dbReference>
<dbReference type="SUPFAM" id="SSF57196">
    <property type="entry name" value="EGF/Laminin"/>
    <property type="match status" value="5"/>
</dbReference>
<keyword evidence="9" id="KW-1185">Reference proteome</keyword>
<comment type="caution">
    <text evidence="5">Lacks conserved residue(s) required for the propagation of feature annotation.</text>
</comment>
<dbReference type="OrthoDB" id="10040561at2759"/>
<protein>
    <recommendedName>
        <fullName evidence="7">EGF-like domain-containing protein</fullName>
    </recommendedName>
</protein>
<proteinExistence type="predicted"/>
<feature type="domain" description="EGF-like" evidence="7">
    <location>
        <begin position="304"/>
        <end position="341"/>
    </location>
</feature>
<evidence type="ECO:0000313" key="8">
    <source>
        <dbReference type="EMBL" id="PIK55798.1"/>
    </source>
</evidence>
<evidence type="ECO:0000256" key="4">
    <source>
        <dbReference type="ARBA" id="ARBA00023157"/>
    </source>
</evidence>
<dbReference type="Pfam" id="PF00008">
    <property type="entry name" value="EGF"/>
    <property type="match status" value="3"/>
</dbReference>
<evidence type="ECO:0000256" key="2">
    <source>
        <dbReference type="ARBA" id="ARBA00022729"/>
    </source>
</evidence>
<dbReference type="GO" id="GO:0045197">
    <property type="term" value="P:establishment or maintenance of epithelial cell apical/basal polarity"/>
    <property type="evidence" value="ECO:0007669"/>
    <property type="project" value="TreeGrafter"/>
</dbReference>
<evidence type="ECO:0000259" key="7">
    <source>
        <dbReference type="PROSITE" id="PS50026"/>
    </source>
</evidence>
<reference evidence="8 9" key="1">
    <citation type="journal article" date="2017" name="PLoS Biol.">
        <title>The sea cucumber genome provides insights into morphological evolution and visceral regeneration.</title>
        <authorList>
            <person name="Zhang X."/>
            <person name="Sun L."/>
            <person name="Yuan J."/>
            <person name="Sun Y."/>
            <person name="Gao Y."/>
            <person name="Zhang L."/>
            <person name="Li S."/>
            <person name="Dai H."/>
            <person name="Hamel J.F."/>
            <person name="Liu C."/>
            <person name="Yu Y."/>
            <person name="Liu S."/>
            <person name="Lin W."/>
            <person name="Guo K."/>
            <person name="Jin S."/>
            <person name="Xu P."/>
            <person name="Storey K.B."/>
            <person name="Huan P."/>
            <person name="Zhang T."/>
            <person name="Zhou Y."/>
            <person name="Zhang J."/>
            <person name="Lin C."/>
            <person name="Li X."/>
            <person name="Xing L."/>
            <person name="Huo D."/>
            <person name="Sun M."/>
            <person name="Wang L."/>
            <person name="Mercier A."/>
            <person name="Li F."/>
            <person name="Yang H."/>
            <person name="Xiang J."/>
        </authorList>
    </citation>
    <scope>NUCLEOTIDE SEQUENCE [LARGE SCALE GENOMIC DNA]</scope>
    <source>
        <strain evidence="8">Shaxun</strain>
        <tissue evidence="8">Muscle</tissue>
    </source>
</reference>
<dbReference type="STRING" id="307972.A0A2G8L6D1"/>
<comment type="caution">
    <text evidence="8">The sequence shown here is derived from an EMBL/GenBank/DDBJ whole genome shotgun (WGS) entry which is preliminary data.</text>
</comment>
<feature type="signal peptide" evidence="6">
    <location>
        <begin position="1"/>
        <end position="21"/>
    </location>
</feature>
<gene>
    <name evidence="8" type="ORF">BSL78_07286</name>
</gene>
<keyword evidence="2 6" id="KW-0732">Signal</keyword>
<evidence type="ECO:0000256" key="5">
    <source>
        <dbReference type="PROSITE-ProRule" id="PRU00076"/>
    </source>
</evidence>
<feature type="disulfide bond" evidence="5">
    <location>
        <begin position="125"/>
        <end position="134"/>
    </location>
</feature>
<dbReference type="AlphaFoldDB" id="A0A2G8L6D1"/>
<keyword evidence="1 5" id="KW-0245">EGF-like domain</keyword>
<feature type="disulfide bond" evidence="5">
    <location>
        <begin position="331"/>
        <end position="340"/>
    </location>
</feature>
<feature type="domain" description="EGF-like" evidence="7">
    <location>
        <begin position="146"/>
        <end position="183"/>
    </location>
</feature>
<feature type="domain" description="EGF-like" evidence="7">
    <location>
        <begin position="256"/>
        <end position="293"/>
    </location>
</feature>
<sequence>MAQILSLVLLYAIVNLNIAVAGSTSTYPTSTSDIRAMTSSPTLTLSVTDTFSPCDPNRCQRGGSCFPLNETDFLCLCPLGVQGRFCDQVLQTSTQPDTFSPCDPNQCQRGGSCIPLNETEFLCLCPLGVQGRFCDQVLQTSTQPDTFSPCDPNRCQRGGSCIPLNEIEFLCLCPLGVQGRFCDQVLQNLNTTSYISFLLVLYLLLQIRLVLVRSKPVSTRWLVFPSERTDFLCLCPLGVQGRFCDQVLQTSTQPDTFSPCDPNRCQRGGSCIPLNETDFLCLCPLGVQGRFCDQVLQTSTQPDTFSPCDPNRCQRGGSCIPLNETDFLCLCPLGVQGRFCDQVLQTSTQPDTLVLAIQTGANEEARVSL</sequence>
<dbReference type="Gene3D" id="2.10.25.10">
    <property type="entry name" value="Laminin"/>
    <property type="match status" value="5"/>
</dbReference>
<dbReference type="PANTHER" id="PTHR24049:SF22">
    <property type="entry name" value="DROSOPHILA CRUMBS HOMOLOG"/>
    <property type="match status" value="1"/>
</dbReference>
<feature type="disulfide bond" evidence="5">
    <location>
        <begin position="77"/>
        <end position="86"/>
    </location>
</feature>
<name>A0A2G8L6D1_STIJA</name>
<feature type="chain" id="PRO_5013748565" description="EGF-like domain-containing protein" evidence="6">
    <location>
        <begin position="22"/>
        <end position="369"/>
    </location>
</feature>
<dbReference type="PROSITE" id="PS50026">
    <property type="entry name" value="EGF_3"/>
    <property type="match status" value="5"/>
</dbReference>
<dbReference type="Proteomes" id="UP000230750">
    <property type="component" value="Unassembled WGS sequence"/>
</dbReference>
<evidence type="ECO:0000256" key="6">
    <source>
        <dbReference type="SAM" id="SignalP"/>
    </source>
</evidence>
<dbReference type="GO" id="GO:0005886">
    <property type="term" value="C:plasma membrane"/>
    <property type="evidence" value="ECO:0007669"/>
    <property type="project" value="TreeGrafter"/>
</dbReference>
<evidence type="ECO:0000256" key="1">
    <source>
        <dbReference type="ARBA" id="ARBA00022536"/>
    </source>
</evidence>
<organism evidence="8 9">
    <name type="scientific">Stichopus japonicus</name>
    <name type="common">Sea cucumber</name>
    <dbReference type="NCBI Taxonomy" id="307972"/>
    <lineage>
        <taxon>Eukaryota</taxon>
        <taxon>Metazoa</taxon>
        <taxon>Echinodermata</taxon>
        <taxon>Eleutherozoa</taxon>
        <taxon>Echinozoa</taxon>
        <taxon>Holothuroidea</taxon>
        <taxon>Aspidochirotacea</taxon>
        <taxon>Aspidochirotida</taxon>
        <taxon>Stichopodidae</taxon>
        <taxon>Apostichopus</taxon>
    </lineage>
</organism>
<dbReference type="PANTHER" id="PTHR24049">
    <property type="entry name" value="CRUMBS FAMILY MEMBER"/>
    <property type="match status" value="1"/>
</dbReference>
<dbReference type="InterPro" id="IPR051022">
    <property type="entry name" value="Notch_Cell-Fate_Det"/>
</dbReference>
<feature type="domain" description="EGF-like" evidence="7">
    <location>
        <begin position="98"/>
        <end position="135"/>
    </location>
</feature>
<feature type="domain" description="EGF-like" evidence="7">
    <location>
        <begin position="50"/>
        <end position="87"/>
    </location>
</feature>
<dbReference type="EMBL" id="MRZV01000200">
    <property type="protein sequence ID" value="PIK55798.1"/>
    <property type="molecule type" value="Genomic_DNA"/>
</dbReference>
<evidence type="ECO:0000256" key="3">
    <source>
        <dbReference type="ARBA" id="ARBA00022737"/>
    </source>
</evidence>
<evidence type="ECO:0000313" key="9">
    <source>
        <dbReference type="Proteomes" id="UP000230750"/>
    </source>
</evidence>
<dbReference type="InterPro" id="IPR000742">
    <property type="entry name" value="EGF"/>
</dbReference>
<keyword evidence="3" id="KW-0677">Repeat</keyword>
<feature type="disulfide bond" evidence="5">
    <location>
        <begin position="283"/>
        <end position="292"/>
    </location>
</feature>
<keyword evidence="4 5" id="KW-1015">Disulfide bond</keyword>
<accession>A0A2G8L6D1</accession>
<dbReference type="GO" id="GO:0007157">
    <property type="term" value="P:heterophilic cell-cell adhesion via plasma membrane cell adhesion molecules"/>
    <property type="evidence" value="ECO:0007669"/>
    <property type="project" value="TreeGrafter"/>
</dbReference>
<dbReference type="SMART" id="SM00181">
    <property type="entry name" value="EGF"/>
    <property type="match status" value="5"/>
</dbReference>
<feature type="disulfide bond" evidence="5">
    <location>
        <begin position="173"/>
        <end position="182"/>
    </location>
</feature>
<dbReference type="GO" id="GO:0032991">
    <property type="term" value="C:protein-containing complex"/>
    <property type="evidence" value="ECO:0007669"/>
    <property type="project" value="TreeGrafter"/>
</dbReference>